<reference evidence="11 12" key="1">
    <citation type="submission" date="2008-10" db="EMBL/GenBank/DDBJ databases">
        <authorList>
            <person name="Fulton L."/>
            <person name="Clifton S."/>
            <person name="Fulton B."/>
            <person name="Xu J."/>
            <person name="Minx P."/>
            <person name="Pepin K.H."/>
            <person name="Johnson M."/>
            <person name="Bhonagiri V."/>
            <person name="Nash W.E."/>
            <person name="Mardis E.R."/>
            <person name="Wilson R.K."/>
        </authorList>
    </citation>
    <scope>NUCLEOTIDE SEQUENCE [LARGE SCALE GENOMIC DNA]</scope>
    <source>
        <strain evidence="11 12">DSM 3989</strain>
    </source>
</reference>
<dbReference type="SUPFAM" id="SSF161098">
    <property type="entry name" value="MetI-like"/>
    <property type="match status" value="1"/>
</dbReference>
<dbReference type="HOGENOM" id="CLU_019602_20_4_9"/>
<proteinExistence type="inferred from homology"/>
<feature type="domain" description="ABC transmembrane type-1" evidence="10">
    <location>
        <begin position="338"/>
        <end position="527"/>
    </location>
</feature>
<evidence type="ECO:0000256" key="4">
    <source>
        <dbReference type="ARBA" id="ARBA00022475"/>
    </source>
</evidence>
<evidence type="ECO:0000256" key="5">
    <source>
        <dbReference type="ARBA" id="ARBA00022692"/>
    </source>
</evidence>
<dbReference type="STRING" id="518637.EUBIFOR_01462"/>
<protein>
    <submittedName>
        <fullName evidence="11">ABC transporter, permease protein</fullName>
    </submittedName>
</protein>
<evidence type="ECO:0000313" key="11">
    <source>
        <dbReference type="EMBL" id="EEC89962.1"/>
    </source>
</evidence>
<keyword evidence="3 9" id="KW-0813">Transport</keyword>
<dbReference type="PANTHER" id="PTHR30614">
    <property type="entry name" value="MEMBRANE COMPONENT OF AMINO ACID ABC TRANSPORTER"/>
    <property type="match status" value="1"/>
</dbReference>
<keyword evidence="5 9" id="KW-0812">Transmembrane</keyword>
<comment type="caution">
    <text evidence="11">The sequence shown here is derived from an EMBL/GenBank/DDBJ whole genome shotgun (WGS) entry which is preliminary data.</text>
</comment>
<dbReference type="PANTHER" id="PTHR30614:SF20">
    <property type="entry name" value="GLUTAMINE TRANSPORT SYSTEM PERMEASE PROTEIN GLNP"/>
    <property type="match status" value="1"/>
</dbReference>
<evidence type="ECO:0000256" key="2">
    <source>
        <dbReference type="ARBA" id="ARBA00010072"/>
    </source>
</evidence>
<dbReference type="InterPro" id="IPR000515">
    <property type="entry name" value="MetI-like"/>
</dbReference>
<dbReference type="NCBIfam" id="TIGR01726">
    <property type="entry name" value="HEQRo_perm_3TM"/>
    <property type="match status" value="1"/>
</dbReference>
<name>B7CB87_9FIRM</name>
<comment type="subcellular location">
    <subcellularLocation>
        <location evidence="1 9">Cell membrane</location>
        <topology evidence="1 9">Multi-pass membrane protein</topology>
    </subcellularLocation>
</comment>
<evidence type="ECO:0000256" key="6">
    <source>
        <dbReference type="ARBA" id="ARBA00022970"/>
    </source>
</evidence>
<dbReference type="eggNOG" id="COG0765">
    <property type="taxonomic scope" value="Bacteria"/>
</dbReference>
<evidence type="ECO:0000256" key="1">
    <source>
        <dbReference type="ARBA" id="ARBA00004651"/>
    </source>
</evidence>
<dbReference type="EMBL" id="ABYT01000079">
    <property type="protein sequence ID" value="EEC89962.1"/>
    <property type="molecule type" value="Genomic_DNA"/>
</dbReference>
<feature type="transmembrane region" description="Helical" evidence="9">
    <location>
        <begin position="383"/>
        <end position="401"/>
    </location>
</feature>
<accession>B7CB87</accession>
<evidence type="ECO:0000313" key="12">
    <source>
        <dbReference type="Proteomes" id="UP000004315"/>
    </source>
</evidence>
<dbReference type="CDD" id="cd06261">
    <property type="entry name" value="TM_PBP2"/>
    <property type="match status" value="1"/>
</dbReference>
<feature type="transmembrane region" description="Helical" evidence="9">
    <location>
        <begin position="36"/>
        <end position="56"/>
    </location>
</feature>
<dbReference type="SMART" id="SM00062">
    <property type="entry name" value="PBPb"/>
    <property type="match status" value="1"/>
</dbReference>
<evidence type="ECO:0000256" key="9">
    <source>
        <dbReference type="RuleBase" id="RU363032"/>
    </source>
</evidence>
<evidence type="ECO:0000259" key="10">
    <source>
        <dbReference type="PROSITE" id="PS50928"/>
    </source>
</evidence>
<dbReference type="Pfam" id="PF00497">
    <property type="entry name" value="SBP_bac_3"/>
    <property type="match status" value="1"/>
</dbReference>
<evidence type="ECO:0000256" key="3">
    <source>
        <dbReference type="ARBA" id="ARBA00022448"/>
    </source>
</evidence>
<dbReference type="eggNOG" id="COG0834">
    <property type="taxonomic scope" value="Bacteria"/>
</dbReference>
<reference evidence="11 12" key="2">
    <citation type="submission" date="2008-11" db="EMBL/GenBank/DDBJ databases">
        <title>Draft genome sequence of Eubacterium biforme (DSM 3989).</title>
        <authorList>
            <person name="Sudarsanam P."/>
            <person name="Ley R."/>
            <person name="Guruge J."/>
            <person name="Turnbaugh P.J."/>
            <person name="Mahowald M."/>
            <person name="Liep D."/>
            <person name="Gordon J."/>
        </authorList>
    </citation>
    <scope>NUCLEOTIDE SEQUENCE [LARGE SCALE GENOMIC DNA]</scope>
    <source>
        <strain evidence="11 12">DSM 3989</strain>
    </source>
</reference>
<keyword evidence="6" id="KW-0029">Amino-acid transport</keyword>
<dbReference type="FunFam" id="1.10.3720.10:FF:000033">
    <property type="entry name" value="Polar amino acid ABC transporter permease"/>
    <property type="match status" value="1"/>
</dbReference>
<dbReference type="Pfam" id="PF00528">
    <property type="entry name" value="BPD_transp_1"/>
    <property type="match status" value="1"/>
</dbReference>
<dbReference type="Proteomes" id="UP000004315">
    <property type="component" value="Unassembled WGS sequence"/>
</dbReference>
<keyword evidence="4" id="KW-1003">Cell membrane</keyword>
<feature type="transmembrane region" description="Helical" evidence="9">
    <location>
        <begin position="407"/>
        <end position="427"/>
    </location>
</feature>
<keyword evidence="8 9" id="KW-0472">Membrane</keyword>
<dbReference type="InterPro" id="IPR043429">
    <property type="entry name" value="ArtM/GltK/GlnP/TcyL/YhdX-like"/>
</dbReference>
<dbReference type="Gene3D" id="3.40.190.10">
    <property type="entry name" value="Periplasmic binding protein-like II"/>
    <property type="match status" value="2"/>
</dbReference>
<dbReference type="GO" id="GO:0006865">
    <property type="term" value="P:amino acid transport"/>
    <property type="evidence" value="ECO:0007669"/>
    <property type="project" value="UniProtKB-KW"/>
</dbReference>
<dbReference type="InterPro" id="IPR010065">
    <property type="entry name" value="AA_ABC_transptr_permease_3TM"/>
</dbReference>
<keyword evidence="12" id="KW-1185">Reference proteome</keyword>
<gene>
    <name evidence="11" type="ORF">EUBIFOR_01462</name>
</gene>
<evidence type="ECO:0000256" key="7">
    <source>
        <dbReference type="ARBA" id="ARBA00022989"/>
    </source>
</evidence>
<dbReference type="Gene3D" id="1.10.3720.10">
    <property type="entry name" value="MetI-like"/>
    <property type="match status" value="1"/>
</dbReference>
<dbReference type="GO" id="GO:0022857">
    <property type="term" value="F:transmembrane transporter activity"/>
    <property type="evidence" value="ECO:0007669"/>
    <property type="project" value="InterPro"/>
</dbReference>
<feature type="transmembrane region" description="Helical" evidence="9">
    <location>
        <begin position="509"/>
        <end position="527"/>
    </location>
</feature>
<dbReference type="AlphaFoldDB" id="B7CB87"/>
<dbReference type="PROSITE" id="PS50928">
    <property type="entry name" value="ABC_TM1"/>
    <property type="match status" value="1"/>
</dbReference>
<organism evidence="11 12">
    <name type="scientific">Holdemanella biformis DSM 3989</name>
    <dbReference type="NCBI Taxonomy" id="518637"/>
    <lineage>
        <taxon>Bacteria</taxon>
        <taxon>Bacillati</taxon>
        <taxon>Bacillota</taxon>
        <taxon>Erysipelotrichia</taxon>
        <taxon>Erysipelotrichales</taxon>
        <taxon>Erysipelotrichaceae</taxon>
        <taxon>Holdemanella</taxon>
    </lineage>
</organism>
<dbReference type="SUPFAM" id="SSF53850">
    <property type="entry name" value="Periplasmic binding protein-like II"/>
    <property type="match status" value="1"/>
</dbReference>
<dbReference type="InterPro" id="IPR001638">
    <property type="entry name" value="Solute-binding_3/MltF_N"/>
</dbReference>
<sequence length="538" mass="59592">MQEIRWYRDFIVVLVYSRTTFFIRKEWDNMKKGFRFISAFLVSFMIMMSSIMPAFADETDTSTTGDLLDKIQERGELVVGTSPDFPPNEFIDSTKTGQAQYVGSDIELAKYIAKKMGVKLTIKASSFDTVLANLQTEEIDLAITGLAYTPARAQQMEMSIGYNMTEDTGGQAVIISKKDEEKYKKLTDLTGLKVAAQQGSIQQQYTEDQIPDAKLQSISSIDDGVALLKNGTVQAVACSEGTADEYIEKNSELAKLDELFNIDQDYAGNRVGAPLGEKRLMKEVNKILKEVNKKGLYEKWYKAAKKQSSEQFTLTATGFFGTCVQIVQYCWPQLLKGLGVTLGLAAITVIFGTIIGGLFALVKLSKNKIVQAIAGVYVELIRGTPLLLQLWLFINIFSYLTNGKMPMIVSVIIALIINSSAYVAEIIRSGIQSVDKGQREAAKSLGMSNVHMMTKIIIPQAIKNILPALGNEFVMMIKETSLASTFYIGELMTVNSVIKSATYKSIEPLVIVGLIYFIVTYSLSKLIKYMEGKLSVSD</sequence>
<comment type="similarity">
    <text evidence="2">Belongs to the binding-protein-dependent transport system permease family. HisMQ subfamily.</text>
</comment>
<feature type="transmembrane region" description="Helical" evidence="9">
    <location>
        <begin position="338"/>
        <end position="362"/>
    </location>
</feature>
<keyword evidence="7 9" id="KW-1133">Transmembrane helix</keyword>
<dbReference type="GO" id="GO:0043190">
    <property type="term" value="C:ATP-binding cassette (ABC) transporter complex"/>
    <property type="evidence" value="ECO:0007669"/>
    <property type="project" value="InterPro"/>
</dbReference>
<evidence type="ECO:0000256" key="8">
    <source>
        <dbReference type="ARBA" id="ARBA00023136"/>
    </source>
</evidence>
<dbReference type="InterPro" id="IPR035906">
    <property type="entry name" value="MetI-like_sf"/>
</dbReference>